<reference evidence="6 7" key="1">
    <citation type="submission" date="2015-01" db="EMBL/GenBank/DDBJ databases">
        <title>Genome sequence of Mycobacterium llatzerense and Mycobacterium immunogenum recovered from brain abscess.</title>
        <authorList>
            <person name="Greninger A.L."/>
            <person name="Langelier C."/>
            <person name="Cunningham G."/>
            <person name="Chiu C.Y."/>
            <person name="Miller S."/>
        </authorList>
    </citation>
    <scope>NUCLEOTIDE SEQUENCE [LARGE SCALE GENOMIC DNA]</scope>
    <source>
        <strain evidence="6 7">CLUC14</strain>
    </source>
</reference>
<dbReference type="STRING" id="280871.TL10_16630"/>
<gene>
    <name evidence="6" type="ORF">TL10_16630</name>
</gene>
<feature type="binding site" description="axial binding residue" evidence="3">
    <location>
        <position position="414"/>
    </location>
    <ligand>
        <name>heme</name>
        <dbReference type="ChEBI" id="CHEBI:30413"/>
    </ligand>
    <ligandPart>
        <name>Fe</name>
        <dbReference type="ChEBI" id="CHEBI:18248"/>
    </ligandPart>
</feature>
<comment type="cofactor">
    <cofactor evidence="1 3">
        <name>heme</name>
        <dbReference type="ChEBI" id="CHEBI:30413"/>
    </cofactor>
</comment>
<dbReference type="Proteomes" id="UP000032221">
    <property type="component" value="Unassembled WGS sequence"/>
</dbReference>
<comment type="caution">
    <text evidence="6">The sequence shown here is derived from an EMBL/GenBank/DDBJ whole genome shotgun (WGS) entry which is preliminary data.</text>
</comment>
<dbReference type="InterPro" id="IPR001128">
    <property type="entry name" value="Cyt_P450"/>
</dbReference>
<protein>
    <submittedName>
        <fullName evidence="6">Cytochrome P450</fullName>
    </submittedName>
</protein>
<evidence type="ECO:0000256" key="3">
    <source>
        <dbReference type="PIRSR" id="PIRSR602401-1"/>
    </source>
</evidence>
<evidence type="ECO:0000256" key="5">
    <source>
        <dbReference type="SAM" id="MobiDB-lite"/>
    </source>
</evidence>
<keyword evidence="3 4" id="KW-0408">Iron</keyword>
<dbReference type="SUPFAM" id="SSF48264">
    <property type="entry name" value="Cytochrome P450"/>
    <property type="match status" value="1"/>
</dbReference>
<dbReference type="GO" id="GO:0020037">
    <property type="term" value="F:heme binding"/>
    <property type="evidence" value="ECO:0007669"/>
    <property type="project" value="InterPro"/>
</dbReference>
<dbReference type="PROSITE" id="PS00086">
    <property type="entry name" value="CYTOCHROME_P450"/>
    <property type="match status" value="1"/>
</dbReference>
<keyword evidence="4" id="KW-0560">Oxidoreductase</keyword>
<dbReference type="InterPro" id="IPR050121">
    <property type="entry name" value="Cytochrome_P450_monoxygenase"/>
</dbReference>
<dbReference type="GO" id="GO:0004497">
    <property type="term" value="F:monooxygenase activity"/>
    <property type="evidence" value="ECO:0007669"/>
    <property type="project" value="UniProtKB-KW"/>
</dbReference>
<evidence type="ECO:0000313" key="6">
    <source>
        <dbReference type="EMBL" id="KIU15942.1"/>
    </source>
</evidence>
<dbReference type="AlphaFoldDB" id="A0A0D1LCF9"/>
<evidence type="ECO:0000256" key="1">
    <source>
        <dbReference type="ARBA" id="ARBA00001971"/>
    </source>
</evidence>
<dbReference type="EMBL" id="JXST01000022">
    <property type="protein sequence ID" value="KIU15942.1"/>
    <property type="molecule type" value="Genomic_DNA"/>
</dbReference>
<dbReference type="PRINTS" id="PR00385">
    <property type="entry name" value="P450"/>
</dbReference>
<dbReference type="PATRIC" id="fig|280871.6.peg.3451"/>
<evidence type="ECO:0000256" key="2">
    <source>
        <dbReference type="ARBA" id="ARBA00010617"/>
    </source>
</evidence>
<name>A0A0D1LCF9_9MYCO</name>
<dbReference type="InterPro" id="IPR017972">
    <property type="entry name" value="Cyt_P450_CS"/>
</dbReference>
<feature type="region of interest" description="Disordered" evidence="5">
    <location>
        <begin position="1"/>
        <end position="26"/>
    </location>
</feature>
<keyword evidence="4" id="KW-0503">Monooxygenase</keyword>
<dbReference type="Pfam" id="PF00067">
    <property type="entry name" value="p450"/>
    <property type="match status" value="1"/>
</dbReference>
<sequence length="466" mass="51937">MVAPEAIGRSVESENPPRPPDPPTLPRHDAVRLAASCAGDPMRLPYTLLPKIAAKYGDVVRLNNSRRPEFTVTLINHPDHIDHVFTRHHDRYVKHEAANELVSGEPAALPLLEGAEWKRVRTTFNPFFGEKALAAATPLMMAGITDRIDAWAEYAASAREVNLEHELGAVVMDGLMRSMFKIELTPTEIDVAVDGAREYGVYVISRVGFHYLPNWVPNPLQRKGEAAKDELFGMLNRFVDERRGCPVSGAPDLVDTLIGMEFEGCPEQQERRRRSEAAGLVFAGFETTAAALAWTIALLCRNPGALGKAYAEVDALGGKPLVYHDLQHLTYLRACFDEAQRFQAAPANIRTAVVDDEIGGYHIPKGSQVLITPYALHRDPRFWTRPDDYWPDRFRAEKINRNAFLPFSIGPRKCMGTRMAYIEGTLVLGTILQRFTFQVRDGWTPRHLVRVSTGLAGGLPVRLAAR</sequence>
<accession>A0A0D1LCF9</accession>
<dbReference type="InterPro" id="IPR036396">
    <property type="entry name" value="Cyt_P450_sf"/>
</dbReference>
<dbReference type="InterPro" id="IPR002401">
    <property type="entry name" value="Cyt_P450_E_grp-I"/>
</dbReference>
<evidence type="ECO:0000256" key="4">
    <source>
        <dbReference type="RuleBase" id="RU000461"/>
    </source>
</evidence>
<keyword evidence="7" id="KW-1185">Reference proteome</keyword>
<dbReference type="GO" id="GO:0016705">
    <property type="term" value="F:oxidoreductase activity, acting on paired donors, with incorporation or reduction of molecular oxygen"/>
    <property type="evidence" value="ECO:0007669"/>
    <property type="project" value="InterPro"/>
</dbReference>
<evidence type="ECO:0000313" key="7">
    <source>
        <dbReference type="Proteomes" id="UP000032221"/>
    </source>
</evidence>
<keyword evidence="3 4" id="KW-0479">Metal-binding</keyword>
<feature type="compositionally biased region" description="Pro residues" evidence="5">
    <location>
        <begin position="16"/>
        <end position="25"/>
    </location>
</feature>
<dbReference type="Gene3D" id="1.10.630.10">
    <property type="entry name" value="Cytochrome P450"/>
    <property type="match status" value="1"/>
</dbReference>
<organism evidence="6 7">
    <name type="scientific">Mycolicibacterium llatzerense</name>
    <dbReference type="NCBI Taxonomy" id="280871"/>
    <lineage>
        <taxon>Bacteria</taxon>
        <taxon>Bacillati</taxon>
        <taxon>Actinomycetota</taxon>
        <taxon>Actinomycetes</taxon>
        <taxon>Mycobacteriales</taxon>
        <taxon>Mycobacteriaceae</taxon>
        <taxon>Mycolicibacterium</taxon>
    </lineage>
</organism>
<dbReference type="GO" id="GO:0005506">
    <property type="term" value="F:iron ion binding"/>
    <property type="evidence" value="ECO:0007669"/>
    <property type="project" value="InterPro"/>
</dbReference>
<proteinExistence type="inferred from homology"/>
<dbReference type="OrthoDB" id="9764248at2"/>
<dbReference type="PRINTS" id="PR00463">
    <property type="entry name" value="EP450I"/>
</dbReference>
<comment type="similarity">
    <text evidence="2 4">Belongs to the cytochrome P450 family.</text>
</comment>
<dbReference type="PANTHER" id="PTHR24305:SF166">
    <property type="entry name" value="CYTOCHROME P450 12A4, MITOCHONDRIAL-RELATED"/>
    <property type="match status" value="1"/>
</dbReference>
<dbReference type="PANTHER" id="PTHR24305">
    <property type="entry name" value="CYTOCHROME P450"/>
    <property type="match status" value="1"/>
</dbReference>
<keyword evidence="3 4" id="KW-0349">Heme</keyword>